<proteinExistence type="inferred from homology"/>
<keyword evidence="5" id="KW-1185">Reference proteome</keyword>
<evidence type="ECO:0000256" key="2">
    <source>
        <dbReference type="ARBA" id="ARBA00022598"/>
    </source>
</evidence>
<keyword evidence="2" id="KW-0436">Ligase</keyword>
<dbReference type="EMBL" id="BONQ01000215">
    <property type="protein sequence ID" value="GIG53160.1"/>
    <property type="molecule type" value="Genomic_DNA"/>
</dbReference>
<dbReference type="Pfam" id="PF01068">
    <property type="entry name" value="DNA_ligase_A_M"/>
    <property type="match status" value="1"/>
</dbReference>
<dbReference type="Gene3D" id="3.30.470.30">
    <property type="entry name" value="DNA ligase/mRNA capping enzyme"/>
    <property type="match status" value="1"/>
</dbReference>
<evidence type="ECO:0000313" key="4">
    <source>
        <dbReference type="EMBL" id="GIG53160.1"/>
    </source>
</evidence>
<dbReference type="SUPFAM" id="SSF56091">
    <property type="entry name" value="DNA ligase/mRNA capping enzyme, catalytic domain"/>
    <property type="match status" value="1"/>
</dbReference>
<dbReference type="PANTHER" id="PTHR45674">
    <property type="entry name" value="DNA LIGASE 1/3 FAMILY MEMBER"/>
    <property type="match status" value="1"/>
</dbReference>
<dbReference type="InterPro" id="IPR050191">
    <property type="entry name" value="ATP-dep_DNA_ligase"/>
</dbReference>
<dbReference type="GO" id="GO:0006281">
    <property type="term" value="P:DNA repair"/>
    <property type="evidence" value="ECO:0007669"/>
    <property type="project" value="InterPro"/>
</dbReference>
<evidence type="ECO:0000259" key="3">
    <source>
        <dbReference type="Pfam" id="PF01068"/>
    </source>
</evidence>
<dbReference type="Gene3D" id="3.30.1490.70">
    <property type="match status" value="1"/>
</dbReference>
<comment type="caution">
    <text evidence="4">The sequence shown here is derived from an EMBL/GenBank/DDBJ whole genome shotgun (WGS) entry which is preliminary data.</text>
</comment>
<comment type="similarity">
    <text evidence="1">Belongs to the ATP-dependent DNA ligase family.</text>
</comment>
<evidence type="ECO:0000256" key="1">
    <source>
        <dbReference type="ARBA" id="ARBA00007572"/>
    </source>
</evidence>
<evidence type="ECO:0000313" key="5">
    <source>
        <dbReference type="Proteomes" id="UP000660611"/>
    </source>
</evidence>
<sequence length="181" mass="19161">MTATGRLTAGLPPPVAAMLATPAPPPTGDGCSYELKFDGVRALVRVAGTPLIAHSRAQRDVSASYPELRALAFLLCGRSVTLDGELVAVNPATSTPSFSLLQGRIHVQAPQPNLLDSVPVRFIVFDVLHLDGHATTQLPYKQRRALLDQLGLDGAVVHVPPVFDDLDQALIVARGGFEGIL</sequence>
<dbReference type="GO" id="GO:0006310">
    <property type="term" value="P:DNA recombination"/>
    <property type="evidence" value="ECO:0007669"/>
    <property type="project" value="InterPro"/>
</dbReference>
<organism evidence="4 5">
    <name type="scientific">Dactylosporangium siamense</name>
    <dbReference type="NCBI Taxonomy" id="685454"/>
    <lineage>
        <taxon>Bacteria</taxon>
        <taxon>Bacillati</taxon>
        <taxon>Actinomycetota</taxon>
        <taxon>Actinomycetes</taxon>
        <taxon>Micromonosporales</taxon>
        <taxon>Micromonosporaceae</taxon>
        <taxon>Dactylosporangium</taxon>
    </lineage>
</organism>
<dbReference type="GO" id="GO:0005524">
    <property type="term" value="F:ATP binding"/>
    <property type="evidence" value="ECO:0007669"/>
    <property type="project" value="InterPro"/>
</dbReference>
<name>A0A919PYN3_9ACTN</name>
<reference evidence="4" key="1">
    <citation type="submission" date="2021-01" db="EMBL/GenBank/DDBJ databases">
        <title>Whole genome shotgun sequence of Dactylosporangium siamense NBRC 106093.</title>
        <authorList>
            <person name="Komaki H."/>
            <person name="Tamura T."/>
        </authorList>
    </citation>
    <scope>NUCLEOTIDE SEQUENCE</scope>
    <source>
        <strain evidence="4">NBRC 106093</strain>
    </source>
</reference>
<feature type="domain" description="ATP-dependent DNA ligase family profile" evidence="3">
    <location>
        <begin position="29"/>
        <end position="150"/>
    </location>
</feature>
<dbReference type="InterPro" id="IPR012310">
    <property type="entry name" value="DNA_ligase_ATP-dep_cent"/>
</dbReference>
<dbReference type="Proteomes" id="UP000660611">
    <property type="component" value="Unassembled WGS sequence"/>
</dbReference>
<dbReference type="AlphaFoldDB" id="A0A919PYN3"/>
<protein>
    <recommendedName>
        <fullName evidence="3">ATP-dependent DNA ligase family profile domain-containing protein</fullName>
    </recommendedName>
</protein>
<gene>
    <name evidence="4" type="ORF">Dsi01nite_112010</name>
</gene>
<dbReference type="GO" id="GO:0003910">
    <property type="term" value="F:DNA ligase (ATP) activity"/>
    <property type="evidence" value="ECO:0007669"/>
    <property type="project" value="InterPro"/>
</dbReference>
<accession>A0A919PYN3</accession>
<dbReference type="PANTHER" id="PTHR45674:SF4">
    <property type="entry name" value="DNA LIGASE 1"/>
    <property type="match status" value="1"/>
</dbReference>